<sequence>PWKEYSQNNADRLEDELRGDGFTIWGFVIYRCTYGSDAGWERFMSRLLFHIPEKLKPFGGLDLLDTFRPTVLQDPSFDGASPAYLREHFEKWAAAAAREEHGMTLENARIRTTSRYRFFIQVHQEALESVLSAPDPTDPESSLNKTGFVRLVNSEWDPEEQNSADDTDYPPMEGCTLPNVGWMNLLYDDAELNAFYELNNFHWDDYYKHPPAIIDLASFGRVCGKTRDGEGETRG</sequence>
<protein>
    <submittedName>
        <fullName evidence="1">Uncharacterized protein</fullName>
    </submittedName>
</protein>
<dbReference type="EMBL" id="KZ824943">
    <property type="protein sequence ID" value="RAH72533.1"/>
    <property type="molecule type" value="Genomic_DNA"/>
</dbReference>
<dbReference type="Proteomes" id="UP000249661">
    <property type="component" value="Unassembled WGS sequence"/>
</dbReference>
<evidence type="ECO:0000313" key="1">
    <source>
        <dbReference type="EMBL" id="RAH72533.1"/>
    </source>
</evidence>
<name>A0ACD1HFA6_9EURO</name>
<organism evidence="1 2">
    <name type="scientific">Aspergillus aculeatinus CBS 121060</name>
    <dbReference type="NCBI Taxonomy" id="1448322"/>
    <lineage>
        <taxon>Eukaryota</taxon>
        <taxon>Fungi</taxon>
        <taxon>Dikarya</taxon>
        <taxon>Ascomycota</taxon>
        <taxon>Pezizomycotina</taxon>
        <taxon>Eurotiomycetes</taxon>
        <taxon>Eurotiomycetidae</taxon>
        <taxon>Eurotiales</taxon>
        <taxon>Aspergillaceae</taxon>
        <taxon>Aspergillus</taxon>
        <taxon>Aspergillus subgen. Circumdati</taxon>
    </lineage>
</organism>
<proteinExistence type="predicted"/>
<reference evidence="1" key="1">
    <citation type="submission" date="2018-02" db="EMBL/GenBank/DDBJ databases">
        <title>The genomes of Aspergillus section Nigri reveals drivers in fungal speciation.</title>
        <authorList>
            <consortium name="DOE Joint Genome Institute"/>
            <person name="Vesth T.C."/>
            <person name="Nybo J."/>
            <person name="Theobald S."/>
            <person name="Brandl J."/>
            <person name="Frisvad J.C."/>
            <person name="Nielsen K.F."/>
            <person name="Lyhne E.K."/>
            <person name="Kogle M.E."/>
            <person name="Kuo A."/>
            <person name="Riley R."/>
            <person name="Clum A."/>
            <person name="Nolan M."/>
            <person name="Lipzen A."/>
            <person name="Salamov A."/>
            <person name="Henrissat B."/>
            <person name="Wiebenga A."/>
            <person name="De vries R.P."/>
            <person name="Grigoriev I.V."/>
            <person name="Mortensen U.H."/>
            <person name="Andersen M.R."/>
            <person name="Baker S.E."/>
        </authorList>
    </citation>
    <scope>NUCLEOTIDE SEQUENCE</scope>
    <source>
        <strain evidence="1">CBS 121060</strain>
    </source>
</reference>
<feature type="non-terminal residue" evidence="1">
    <location>
        <position position="1"/>
    </location>
</feature>
<gene>
    <name evidence="1" type="ORF">BO66DRAFT_317093</name>
</gene>
<keyword evidence="2" id="KW-1185">Reference proteome</keyword>
<evidence type="ECO:0000313" key="2">
    <source>
        <dbReference type="Proteomes" id="UP000249661"/>
    </source>
</evidence>
<accession>A0ACD1HFA6</accession>